<evidence type="ECO:0000256" key="4">
    <source>
        <dbReference type="SAM" id="MobiDB-lite"/>
    </source>
</evidence>
<dbReference type="SMART" id="SM00343">
    <property type="entry name" value="ZnF_C2HC"/>
    <property type="match status" value="1"/>
</dbReference>
<evidence type="ECO:0000313" key="6">
    <source>
        <dbReference type="EMBL" id="KAK4604227.1"/>
    </source>
</evidence>
<dbReference type="InterPro" id="IPR018061">
    <property type="entry name" value="Retropepsins"/>
</dbReference>
<dbReference type="Pfam" id="PF22909">
    <property type="entry name" value="Caulimovir_coat_dom"/>
    <property type="match status" value="1"/>
</dbReference>
<name>A0AAN7JAP5_QUERU</name>
<evidence type="ECO:0000256" key="2">
    <source>
        <dbReference type="PROSITE-ProRule" id="PRU00047"/>
    </source>
</evidence>
<dbReference type="Pfam" id="PF24496">
    <property type="entry name" value="DUF7588"/>
    <property type="match status" value="1"/>
</dbReference>
<feature type="compositionally biased region" description="Polar residues" evidence="4">
    <location>
        <begin position="987"/>
        <end position="1003"/>
    </location>
</feature>
<dbReference type="SUPFAM" id="SSF57756">
    <property type="entry name" value="Retrovirus zinc finger-like domains"/>
    <property type="match status" value="1"/>
</dbReference>
<dbReference type="Pfam" id="PF00098">
    <property type="entry name" value="zf-CCHC"/>
    <property type="match status" value="1"/>
</dbReference>
<dbReference type="Pfam" id="PF00077">
    <property type="entry name" value="RVP"/>
    <property type="match status" value="1"/>
</dbReference>
<protein>
    <recommendedName>
        <fullName evidence="5">CCHC-type domain-containing protein</fullName>
    </recommendedName>
</protein>
<evidence type="ECO:0000256" key="3">
    <source>
        <dbReference type="SAM" id="Coils"/>
    </source>
</evidence>
<feature type="region of interest" description="Disordered" evidence="4">
    <location>
        <begin position="365"/>
        <end position="384"/>
    </location>
</feature>
<evidence type="ECO:0000256" key="1">
    <source>
        <dbReference type="ARBA" id="ARBA00022801"/>
    </source>
</evidence>
<dbReference type="InterPro" id="IPR001878">
    <property type="entry name" value="Znf_CCHC"/>
</dbReference>
<feature type="region of interest" description="Disordered" evidence="4">
    <location>
        <begin position="979"/>
        <end position="1003"/>
    </location>
</feature>
<keyword evidence="3" id="KW-0175">Coiled coil</keyword>
<dbReference type="InterPro" id="IPR056648">
    <property type="entry name" value="DUF7746"/>
</dbReference>
<evidence type="ECO:0000259" key="5">
    <source>
        <dbReference type="PROSITE" id="PS50158"/>
    </source>
</evidence>
<feature type="coiled-coil region" evidence="3">
    <location>
        <begin position="1079"/>
        <end position="1120"/>
    </location>
</feature>
<dbReference type="EMBL" id="JAXUIC010000002">
    <property type="protein sequence ID" value="KAK4604227.1"/>
    <property type="molecule type" value="Genomic_DNA"/>
</dbReference>
<dbReference type="InterPro" id="IPR021109">
    <property type="entry name" value="Peptidase_aspartic_dom_sf"/>
</dbReference>
<dbReference type="Pfam" id="PF01107">
    <property type="entry name" value="MP"/>
    <property type="match status" value="1"/>
</dbReference>
<keyword evidence="7" id="KW-1185">Reference proteome</keyword>
<sequence>MDRLWRSNSSISSRTGCPPDIVNEEDHNVDDNEIPDFTNWTIPKVDTKNVYKISWAENTFHSAYKVRTVEQIFSISKTHEKCCLFTKKNISEFLASKKFSYLHIGMVQVAIKPLTRKGINASVLMCLRDARFKHFKDSILGMITASLYDGPVYFSCYPDLTLALDDANIVKALTLNIASSGYHMEEGSKPFALIYRIYYRLLGTQLNPSAINHREPSGKTMLIKCSTPDAKIQIPKMIQWQDVKLPTEWFLEQESPIAKPIFDELDLTHIQQYLHGTVKISFQNSQPLRINEGRHSFAGSESISKRDQDLNEFLKKNFSKPTDFKPDKISKRDQDLNEFLEKNFDKPVDLKLKGISDDKVSNVYYSTKPESSSPNGKPASEEEDDGFKVDLVPLYDEFMLPKNRIKSKYFQDNFAQSEKNRVKSKWLEKMNQLKKHVLFFDFLENHYVSNDEVSKQHLSVIKKSNFIKEKDKSTIRATHPPLETIVLTCQDKKTEVNATPFKIADDKTPIISIIEQNNFTNESLHVIGQQLDRIEEKIIEKTVSIEKPASEKSVKTEKPLIDLPSQREKVMFKTSQSKMLEVVDKMLADLKVKTEGTSRNTTCTISKKEKEIVSDEHTDSDTVSSVSATKVFGNDFPEIKRFIGNPKPMSFTKNWYSKPTPPNMQFEERVFQTQFSVSADKLYEWNIDGLSEQEIINKMSHMSMVGWWDSYLTEDSKESIKNAVKKNDEGLPIFDESIGRGILDGVNTLIYTILKHFVGTPANISSRVSDLLNNLKCPSMTDYRWYQDVFTSRVMLRKDCHKPYWKEKFIDGLPPIFAHKVKQVLMGKNDSIDYDNLTYGDIFSAIKKLGINMCNDEKLLKYHLQNKKKAKYEMGNFCEQYGLPPIAPSRQKEKKHDKIHKNYNHNKYKKYKNNFKNVSKKYDKQMPGKGKCFNCGKPGHFSKDCNKKPGKLKNKFNMLKINDKEQEELFRILESHNSSDSLEDDFSPSSDSCYQSADDSSDSPNIKIGCRDSCCNVINSINTLTKSEENEKLIIQLINQIQNPELQKEYLDKFKKNLLKDETKTLERFNKKKSNDLTVNDLQLEITVVKQEMLGLKNEFKNLKDDNQNIKQELIMLKIDKSLDHQQIDNEQDEHQDGDESCQQALLSEKGIVDHFQLSPVHKLIPPKWFTKVKIVVSPDYHFTVVAMIDSGADMNCIQEGLIPSKYFEKSTERLVSANGSQMKIKYELNNAHICHNNVNFKIPSVLVKNLTDKVILGLSFINALYPFLVEHDGITTDPFGQKIKFKFASKLEIDIDNLTYEKDSPMHTLVQEIMMSSCPYSKNNAHQTNTINRPHIFNTSLQESEDDARISTTNKWDTSNTYTYTTSKWIIMASKGKAPVQDYAQPKRFPMGRPFTMHEGASSGIKSREAISLQRDVPAKVTYSNGDIIIALQEILAKNLQFHNGTYSELPASIKLILDNLQSAFLEKDNDIFQQTLRALEIHLVNLIAQNEVYTHYYKKTFASEDDFILENEAFRSHHITHPHITNDLYLSQLFGKEDIHSKDKMTIMGTDYARLSLQTQSVLRSVVANLPTDIQLRILESKAMFRSFDLWFEYFKTLVTATIHDPDELDEDDNVFLQADWEEHFGSSLRVYEKQHPVPGLLINFDDGSYIADISDDDDEYDRDPYWLSQMFEYGLVRYMRLTNHPQTSQLPQIIQDSVKKFNTPFVTIRCWSTLPQWERDNWMNVQPSKHLILINGHTHQGPWFEGNTHLSFADPFTFIECWRNYFNNQIINVADSLWKHYHFMGSTDRIAVFGPRPYSDAVAHLRVANHCNPVKFLILGKPPVFQPIFYCGFCNKYAISHDHDCRSPRGPFDGYPSDAASTD</sequence>
<evidence type="ECO:0000313" key="7">
    <source>
        <dbReference type="Proteomes" id="UP001324115"/>
    </source>
</evidence>
<reference evidence="6 7" key="1">
    <citation type="journal article" date="2023" name="G3 (Bethesda)">
        <title>A haplotype-resolved chromosome-scale genome for Quercus rubra L. provides insights into the genetics of adaptive traits for red oak species.</title>
        <authorList>
            <person name="Kapoor B."/>
            <person name="Jenkins J."/>
            <person name="Schmutz J."/>
            <person name="Zhebentyayeva T."/>
            <person name="Kuelheim C."/>
            <person name="Coggeshall M."/>
            <person name="Heim C."/>
            <person name="Lasky J.R."/>
            <person name="Leites L."/>
            <person name="Islam-Faridi N."/>
            <person name="Romero-Severson J."/>
            <person name="DeLeo V.L."/>
            <person name="Lucas S.M."/>
            <person name="Lazic D."/>
            <person name="Gailing O."/>
            <person name="Carlson J."/>
            <person name="Staton M."/>
        </authorList>
    </citation>
    <scope>NUCLEOTIDE SEQUENCE [LARGE SCALE GENOMIC DNA]</scope>
    <source>
        <strain evidence="6">Pseudo-F2</strain>
    </source>
</reference>
<feature type="compositionally biased region" description="Polar residues" evidence="4">
    <location>
        <begin position="365"/>
        <end position="375"/>
    </location>
</feature>
<dbReference type="InterPro" id="IPR036875">
    <property type="entry name" value="Znf_CCHC_sf"/>
</dbReference>
<organism evidence="6 7">
    <name type="scientific">Quercus rubra</name>
    <name type="common">Northern red oak</name>
    <name type="synonym">Quercus borealis</name>
    <dbReference type="NCBI Taxonomy" id="3512"/>
    <lineage>
        <taxon>Eukaryota</taxon>
        <taxon>Viridiplantae</taxon>
        <taxon>Streptophyta</taxon>
        <taxon>Embryophyta</taxon>
        <taxon>Tracheophyta</taxon>
        <taxon>Spermatophyta</taxon>
        <taxon>Magnoliopsida</taxon>
        <taxon>eudicotyledons</taxon>
        <taxon>Gunneridae</taxon>
        <taxon>Pentapetalae</taxon>
        <taxon>rosids</taxon>
        <taxon>fabids</taxon>
        <taxon>Fagales</taxon>
        <taxon>Fagaceae</taxon>
        <taxon>Quercus</taxon>
    </lineage>
</organism>
<accession>A0AAN7JAP5</accession>
<keyword evidence="2" id="KW-0479">Metal-binding</keyword>
<dbReference type="GO" id="GO:0008270">
    <property type="term" value="F:zinc ion binding"/>
    <property type="evidence" value="ECO:0007669"/>
    <property type="project" value="UniProtKB-KW"/>
</dbReference>
<dbReference type="CDD" id="cd00303">
    <property type="entry name" value="retropepsin_like"/>
    <property type="match status" value="1"/>
</dbReference>
<dbReference type="GO" id="GO:0003676">
    <property type="term" value="F:nucleic acid binding"/>
    <property type="evidence" value="ECO:0007669"/>
    <property type="project" value="InterPro"/>
</dbReference>
<dbReference type="SUPFAM" id="SSF50630">
    <property type="entry name" value="Acid proteases"/>
    <property type="match status" value="1"/>
</dbReference>
<keyword evidence="1" id="KW-0378">Hydrolase</keyword>
<gene>
    <name evidence="6" type="ORF">RGQ29_012651</name>
</gene>
<dbReference type="PROSITE" id="PS50158">
    <property type="entry name" value="ZF_CCHC"/>
    <property type="match status" value="1"/>
</dbReference>
<feature type="region of interest" description="Disordered" evidence="4">
    <location>
        <begin position="1"/>
        <end position="26"/>
    </location>
</feature>
<comment type="caution">
    <text evidence="6">The sequence shown here is derived from an EMBL/GenBank/DDBJ whole genome shotgun (WGS) entry which is preliminary data.</text>
</comment>
<dbReference type="PANTHER" id="PTHR33054">
    <property type="entry name" value="CCHC-TYPE DOMAIN-CONTAINING PROTEIN"/>
    <property type="match status" value="1"/>
</dbReference>
<dbReference type="Proteomes" id="UP001324115">
    <property type="component" value="Unassembled WGS sequence"/>
</dbReference>
<dbReference type="Gene3D" id="4.10.60.10">
    <property type="entry name" value="Zinc finger, CCHC-type"/>
    <property type="match status" value="1"/>
</dbReference>
<keyword evidence="2" id="KW-0863">Zinc-finger</keyword>
<keyword evidence="2" id="KW-0862">Zinc</keyword>
<dbReference type="Pfam" id="PF24925">
    <property type="entry name" value="DUF7746"/>
    <property type="match status" value="1"/>
</dbReference>
<dbReference type="PANTHER" id="PTHR33054:SF9">
    <property type="entry name" value="CCHC-TYPE DOMAIN-CONTAINING PROTEIN"/>
    <property type="match status" value="1"/>
</dbReference>
<proteinExistence type="predicted"/>
<feature type="domain" description="CCHC-type" evidence="5">
    <location>
        <begin position="931"/>
        <end position="945"/>
    </location>
</feature>
<dbReference type="GO" id="GO:0016787">
    <property type="term" value="F:hydrolase activity"/>
    <property type="evidence" value="ECO:0007669"/>
    <property type="project" value="UniProtKB-KW"/>
</dbReference>
<dbReference type="InterPro" id="IPR056010">
    <property type="entry name" value="DUF7588"/>
</dbReference>
<dbReference type="InterPro" id="IPR028919">
    <property type="entry name" value="Viral_movement"/>
</dbReference>
<feature type="compositionally biased region" description="Polar residues" evidence="4">
    <location>
        <begin position="1"/>
        <end position="15"/>
    </location>
</feature>